<evidence type="ECO:0000313" key="1">
    <source>
        <dbReference type="EMBL" id="SCW23785.1"/>
    </source>
</evidence>
<reference evidence="1" key="1">
    <citation type="submission" date="2016-10" db="EMBL/GenBank/DDBJ databases">
        <title>Chloroplast genomes as a tool to resolve red algal phylogenies: a case study in the Nemaliales.</title>
        <authorList>
            <person name="Costa J.F."/>
            <person name="Lin S.M."/>
            <person name="Macaya E.C."/>
            <person name="Fernandez-Garcia C."/>
            <person name="Verbruggen H."/>
        </authorList>
    </citation>
    <scope>NUCLEOTIDE SEQUENCE</scope>
    <source>
        <strain evidence="1">J.0255</strain>
    </source>
</reference>
<name>A0A1G4NYR6_9FLOR</name>
<keyword evidence="1" id="KW-0150">Chloroplast</keyword>
<evidence type="ECO:0008006" key="2">
    <source>
        <dbReference type="Google" id="ProtNLM"/>
    </source>
</evidence>
<organism evidence="1">
    <name type="scientific">Yamadaella caenomyce</name>
    <dbReference type="NCBI Taxonomy" id="259029"/>
    <lineage>
        <taxon>Eukaryota</taxon>
        <taxon>Rhodophyta</taxon>
        <taxon>Florideophyceae</taxon>
        <taxon>Nemaliophycidae</taxon>
        <taxon>Nemaliales</taxon>
        <taxon>Liagoraceae</taxon>
        <taxon>Yamadaella</taxon>
    </lineage>
</organism>
<dbReference type="AlphaFoldDB" id="A0A1G4NYR6"/>
<geneLocation type="chloroplast" evidence="1"/>
<dbReference type="EMBL" id="LT622875">
    <property type="protein sequence ID" value="SCW23785.1"/>
    <property type="molecule type" value="Genomic_DNA"/>
</dbReference>
<reference evidence="1" key="2">
    <citation type="submission" date="2016-10" db="EMBL/GenBank/DDBJ databases">
        <authorList>
            <person name="de Groot N.N."/>
        </authorList>
    </citation>
    <scope>NUCLEOTIDE SEQUENCE</scope>
    <source>
        <strain evidence="1">J.0255</strain>
    </source>
</reference>
<gene>
    <name evidence="1" type="primary">ycf41</name>
    <name evidence="1" type="ORF">J0255_105</name>
</gene>
<accession>A0A1G4NYR6</accession>
<dbReference type="GeneID" id="29998000"/>
<proteinExistence type="predicted"/>
<keyword evidence="1" id="KW-0934">Plastid</keyword>
<protein>
    <recommendedName>
        <fullName evidence="2">Single-stranded DNA binding protein</fullName>
    </recommendedName>
</protein>
<sequence length="92" mass="10715">MQSNLITVQLASWPKIVCLTKHQNSISFFVKLPNRKQGKPYYYMKALATGQTGKDIYDLYRKGDYIIVEVYMTSIQSKSISELLVIREYPIF</sequence>
<dbReference type="RefSeq" id="YP_009315330.1">
    <property type="nucleotide sequence ID" value="NC_031666.1"/>
</dbReference>